<evidence type="ECO:0000256" key="1">
    <source>
        <dbReference type="ARBA" id="ARBA00004651"/>
    </source>
</evidence>
<dbReference type="InterPro" id="IPR002191">
    <property type="entry name" value="Bac_export_3"/>
</dbReference>
<comment type="subcellular location">
    <subcellularLocation>
        <location evidence="1">Cell membrane</location>
        <topology evidence="1">Multi-pass membrane protein</topology>
    </subcellularLocation>
</comment>
<dbReference type="PANTHER" id="PTHR34040:SF2">
    <property type="entry name" value="FLAGELLAR BIOSYNTHETIC PROTEIN FLIQ"/>
    <property type="match status" value="1"/>
</dbReference>
<dbReference type="EMBL" id="ABLK01000142">
    <property type="protein sequence ID" value="EDT40179.1"/>
    <property type="molecule type" value="Genomic_DNA"/>
</dbReference>
<dbReference type="PIRSF" id="PIRSF004669">
    <property type="entry name" value="FliQ"/>
    <property type="match status" value="1"/>
</dbReference>
<dbReference type="RefSeq" id="WP_006759897.1">
    <property type="nucleotide sequence ID" value="NZ_ABLK01000142.1"/>
</dbReference>
<evidence type="ECO:0000256" key="7">
    <source>
        <dbReference type="SAM" id="Phobius"/>
    </source>
</evidence>
<protein>
    <submittedName>
        <fullName evidence="8">Export protein FliQ family 3</fullName>
    </submittedName>
</protein>
<comment type="similarity">
    <text evidence="2">Belongs to the FliQ/MopD/SpaQ family.</text>
</comment>
<dbReference type="Pfam" id="PF01313">
    <property type="entry name" value="Bac_export_3"/>
    <property type="match status" value="1"/>
</dbReference>
<evidence type="ECO:0000256" key="4">
    <source>
        <dbReference type="ARBA" id="ARBA00022692"/>
    </source>
</evidence>
<comment type="caution">
    <text evidence="8">The sequence shown here is derived from an EMBL/GenBank/DDBJ whole genome shotgun (WGS) entry which is preliminary data.</text>
</comment>
<reference evidence="8 9" key="1">
    <citation type="submission" date="2008-03" db="EMBL/GenBank/DDBJ databases">
        <title>Sequencing of the draft genome and assembly of Burkholderia ambifaria MEX-5.</title>
        <authorList>
            <consortium name="US DOE Joint Genome Institute (JGI-PGF)"/>
            <person name="Copeland A."/>
            <person name="Lucas S."/>
            <person name="Lapidus A."/>
            <person name="Glavina del Rio T."/>
            <person name="Dalin E."/>
            <person name="Tice H."/>
            <person name="Bruce D."/>
            <person name="Goodwin L."/>
            <person name="Pitluck S."/>
            <person name="Larimer F."/>
            <person name="Land M.L."/>
            <person name="Hauser L."/>
            <person name="Tiedje J."/>
            <person name="Richardson P."/>
        </authorList>
    </citation>
    <scope>NUCLEOTIDE SEQUENCE [LARGE SCALE GENOMIC DNA]</scope>
    <source>
        <strain evidence="8 9">MEX-5</strain>
    </source>
</reference>
<dbReference type="Proteomes" id="UP000004814">
    <property type="component" value="Unassembled WGS sequence"/>
</dbReference>
<dbReference type="GO" id="GO:0005886">
    <property type="term" value="C:plasma membrane"/>
    <property type="evidence" value="ECO:0007669"/>
    <property type="project" value="UniProtKB-SubCell"/>
</dbReference>
<evidence type="ECO:0000313" key="9">
    <source>
        <dbReference type="Proteomes" id="UP000004814"/>
    </source>
</evidence>
<dbReference type="PANTHER" id="PTHR34040">
    <property type="entry name" value="FLAGELLAR BIOSYNTHETIC PROTEIN FLIQ"/>
    <property type="match status" value="1"/>
</dbReference>
<feature type="transmembrane region" description="Helical" evidence="7">
    <location>
        <begin position="20"/>
        <end position="40"/>
    </location>
</feature>
<evidence type="ECO:0000313" key="8">
    <source>
        <dbReference type="EMBL" id="EDT40179.1"/>
    </source>
</evidence>
<name>B1T8E0_9BURK</name>
<keyword evidence="5 7" id="KW-1133">Transmembrane helix</keyword>
<keyword evidence="4 7" id="KW-0812">Transmembrane</keyword>
<evidence type="ECO:0000256" key="5">
    <source>
        <dbReference type="ARBA" id="ARBA00022989"/>
    </source>
</evidence>
<dbReference type="AlphaFoldDB" id="B1T8E0"/>
<dbReference type="PATRIC" id="fig|396597.7.peg.3829"/>
<keyword evidence="3" id="KW-1003">Cell membrane</keyword>
<feature type="transmembrane region" description="Helical" evidence="7">
    <location>
        <begin position="52"/>
        <end position="70"/>
    </location>
</feature>
<gene>
    <name evidence="8" type="ORF">BamMEX5DRAFT_4056</name>
</gene>
<accession>B1T8E0</accession>
<proteinExistence type="inferred from homology"/>
<dbReference type="PRINTS" id="PR00952">
    <property type="entry name" value="TYPE3IMQPROT"/>
</dbReference>
<evidence type="ECO:0000256" key="2">
    <source>
        <dbReference type="ARBA" id="ARBA00006156"/>
    </source>
</evidence>
<evidence type="ECO:0000256" key="3">
    <source>
        <dbReference type="ARBA" id="ARBA00022475"/>
    </source>
</evidence>
<evidence type="ECO:0000256" key="6">
    <source>
        <dbReference type="ARBA" id="ARBA00023136"/>
    </source>
</evidence>
<organism evidence="8 9">
    <name type="scientific">Burkholderia ambifaria MEX-5</name>
    <dbReference type="NCBI Taxonomy" id="396597"/>
    <lineage>
        <taxon>Bacteria</taxon>
        <taxon>Pseudomonadati</taxon>
        <taxon>Pseudomonadota</taxon>
        <taxon>Betaproteobacteria</taxon>
        <taxon>Burkholderiales</taxon>
        <taxon>Burkholderiaceae</taxon>
        <taxon>Burkholderia</taxon>
        <taxon>Burkholderia cepacia complex</taxon>
    </lineage>
</organism>
<dbReference type="GO" id="GO:0009306">
    <property type="term" value="P:protein secretion"/>
    <property type="evidence" value="ECO:0007669"/>
    <property type="project" value="InterPro"/>
</dbReference>
<keyword evidence="6 7" id="KW-0472">Membrane</keyword>
<sequence length="88" mass="9449">MSESQALQMLSQLIWNSFLIAGPVLAATLIAGLLVSIFQVVTQLQEMSLSYVPKLVVAGIVLVTLAPWMLGRLTGFTTTLFAGIADLR</sequence>